<evidence type="ECO:0000313" key="3">
    <source>
        <dbReference type="Proteomes" id="UP000246702"/>
    </source>
</evidence>
<dbReference type="CDD" id="cd00170">
    <property type="entry name" value="SEC14"/>
    <property type="match status" value="1"/>
</dbReference>
<dbReference type="Gene3D" id="3.40.525.10">
    <property type="entry name" value="CRAL-TRIO lipid binding domain"/>
    <property type="match status" value="1"/>
</dbReference>
<dbReference type="SUPFAM" id="SSF46938">
    <property type="entry name" value="CRAL/TRIO N-terminal domain"/>
    <property type="match status" value="1"/>
</dbReference>
<dbReference type="Pfam" id="PF03765">
    <property type="entry name" value="CRAL_TRIO_N"/>
    <property type="match status" value="1"/>
</dbReference>
<dbReference type="InterPro" id="IPR036865">
    <property type="entry name" value="CRAL-TRIO_dom_sf"/>
</dbReference>
<dbReference type="PROSITE" id="PS50191">
    <property type="entry name" value="CRAL_TRIO"/>
    <property type="match status" value="1"/>
</dbReference>
<dbReference type="PANTHER" id="PTHR45657:SF20">
    <property type="entry name" value="CRAL_TRIO DOMAIN PROTEIN (AFU_ORTHOLOGUE AFUA_5G00680)"/>
    <property type="match status" value="1"/>
</dbReference>
<comment type="caution">
    <text evidence="2">The sequence shown here is derived from an EMBL/GenBank/DDBJ whole genome shotgun (WGS) entry which is preliminary data.</text>
</comment>
<dbReference type="GeneID" id="37112563"/>
<reference evidence="2 3" key="1">
    <citation type="submission" date="2016-12" db="EMBL/GenBank/DDBJ databases">
        <title>The genomes of Aspergillus section Nigri reveals drivers in fungal speciation.</title>
        <authorList>
            <consortium name="DOE Joint Genome Institute"/>
            <person name="Vesth T.C."/>
            <person name="Nybo J."/>
            <person name="Theobald S."/>
            <person name="Brandl J."/>
            <person name="Frisvad J.C."/>
            <person name="Nielsen K.F."/>
            <person name="Lyhne E.K."/>
            <person name="Kogle M.E."/>
            <person name="Kuo A."/>
            <person name="Riley R."/>
            <person name="Clum A."/>
            <person name="Nolan M."/>
            <person name="Lipzen A."/>
            <person name="Salamov A."/>
            <person name="Henrissat B."/>
            <person name="Wiebenga A."/>
            <person name="De Vries R.P."/>
            <person name="Grigoriev I.V."/>
            <person name="Mortensen U.H."/>
            <person name="Andersen M.R."/>
            <person name="Baker S.E."/>
        </authorList>
    </citation>
    <scope>NUCLEOTIDE SEQUENCE [LARGE SCALE GENOMIC DNA]</scope>
    <source>
        <strain evidence="2 3">CBS 115572</strain>
    </source>
</reference>
<dbReference type="InterPro" id="IPR011074">
    <property type="entry name" value="CRAL/TRIO_N_dom"/>
</dbReference>
<dbReference type="PANTHER" id="PTHR45657">
    <property type="entry name" value="CRAL-TRIO DOMAIN-CONTAINING PROTEIN YKL091C-RELATED"/>
    <property type="match status" value="1"/>
</dbReference>
<dbReference type="InterPro" id="IPR051026">
    <property type="entry name" value="PI/PC_transfer"/>
</dbReference>
<dbReference type="STRING" id="1450535.A0A317V0A5"/>
<dbReference type="OrthoDB" id="30289at2759"/>
<name>A0A317V0A5_9EURO</name>
<sequence length="342" mass="38488">MGELATDQTAVLAAFKASCTAEGLLAPREGLQDGDVPDGINDDATLLRYLDARKMDPEAALQQFQEATKFHTEKHVLQLYDRISLENYEETRKMYPHWTGQRDRQGQPILMFDIAHWDSSTIATWQKTRQIPCNSDVASTAINPVMIQRAAIHFDTITRFVLPLCSAMADRPDPATPITKAVYIVDASSLGIKQSWDVRDVARDISGLLTTCYPETIDRIFVGNAPFYFPRIWAFMKHFVDPVTAEKLVITKSADAYDTMLKHVDHDKIPSQFGGGFKFTTGMLPELDEGIRQALQWTNLSKEGLPPGPIKWMEDAEGRRRAVATGRVDDMQRTEEIAILRV</sequence>
<dbReference type="SMART" id="SM01100">
    <property type="entry name" value="CRAL_TRIO_N"/>
    <property type="match status" value="1"/>
</dbReference>
<dbReference type="InterPro" id="IPR001251">
    <property type="entry name" value="CRAL-TRIO_dom"/>
</dbReference>
<proteinExistence type="predicted"/>
<dbReference type="Gene3D" id="1.10.8.20">
    <property type="entry name" value="N-terminal domain of phosphatidylinositol transfer protein sec14p"/>
    <property type="match status" value="1"/>
</dbReference>
<protein>
    <submittedName>
        <fullName evidence="2">CRAL/TRIO domain-containing protein</fullName>
    </submittedName>
</protein>
<dbReference type="RefSeq" id="XP_025461811.1">
    <property type="nucleotide sequence ID" value="XM_025610420.1"/>
</dbReference>
<dbReference type="SMART" id="SM00516">
    <property type="entry name" value="SEC14"/>
    <property type="match status" value="1"/>
</dbReference>
<keyword evidence="3" id="KW-1185">Reference proteome</keyword>
<dbReference type="AlphaFoldDB" id="A0A317V0A5"/>
<organism evidence="2 3">
    <name type="scientific">Aspergillus sclerotioniger CBS 115572</name>
    <dbReference type="NCBI Taxonomy" id="1450535"/>
    <lineage>
        <taxon>Eukaryota</taxon>
        <taxon>Fungi</taxon>
        <taxon>Dikarya</taxon>
        <taxon>Ascomycota</taxon>
        <taxon>Pezizomycotina</taxon>
        <taxon>Eurotiomycetes</taxon>
        <taxon>Eurotiomycetidae</taxon>
        <taxon>Eurotiales</taxon>
        <taxon>Aspergillaceae</taxon>
        <taxon>Aspergillus</taxon>
        <taxon>Aspergillus subgen. Circumdati</taxon>
    </lineage>
</organism>
<dbReference type="InterPro" id="IPR036273">
    <property type="entry name" value="CRAL/TRIO_N_dom_sf"/>
</dbReference>
<dbReference type="SUPFAM" id="SSF52087">
    <property type="entry name" value="CRAL/TRIO domain"/>
    <property type="match status" value="1"/>
</dbReference>
<evidence type="ECO:0000259" key="1">
    <source>
        <dbReference type="PROSITE" id="PS50191"/>
    </source>
</evidence>
<dbReference type="Pfam" id="PF00650">
    <property type="entry name" value="CRAL_TRIO"/>
    <property type="match status" value="1"/>
</dbReference>
<dbReference type="EMBL" id="MSFK01000049">
    <property type="protein sequence ID" value="PWY67089.1"/>
    <property type="molecule type" value="Genomic_DNA"/>
</dbReference>
<feature type="domain" description="CRAL-TRIO" evidence="1">
    <location>
        <begin position="87"/>
        <end position="281"/>
    </location>
</feature>
<gene>
    <name evidence="2" type="ORF">BO94DRAFT_528389</name>
</gene>
<dbReference type="Proteomes" id="UP000246702">
    <property type="component" value="Unassembled WGS sequence"/>
</dbReference>
<accession>A0A317V0A5</accession>
<evidence type="ECO:0000313" key="2">
    <source>
        <dbReference type="EMBL" id="PWY67089.1"/>
    </source>
</evidence>